<proteinExistence type="inferred from homology"/>
<dbReference type="RefSeq" id="XP_016759344.1">
    <property type="nucleotide sequence ID" value="XM_016909057.1"/>
</dbReference>
<dbReference type="HOGENOM" id="CLU_025711_4_3_1"/>
<dbReference type="EMBL" id="KB456266">
    <property type="protein sequence ID" value="EMF11223.1"/>
    <property type="molecule type" value="Genomic_DNA"/>
</dbReference>
<evidence type="ECO:0000259" key="2">
    <source>
        <dbReference type="Pfam" id="PF13460"/>
    </source>
</evidence>
<dbReference type="InterPro" id="IPR016040">
    <property type="entry name" value="NAD(P)-bd_dom"/>
</dbReference>
<dbReference type="GO" id="GO:0004074">
    <property type="term" value="F:biliverdin reductase [NAD(P)H] activity"/>
    <property type="evidence" value="ECO:0007669"/>
    <property type="project" value="TreeGrafter"/>
</dbReference>
<gene>
    <name evidence="3" type="ORF">SEPMUDRAFT_48163</name>
</gene>
<evidence type="ECO:0000313" key="4">
    <source>
        <dbReference type="Proteomes" id="UP000016931"/>
    </source>
</evidence>
<dbReference type="GO" id="GO:0042602">
    <property type="term" value="F:riboflavin reductase (NADPH) activity"/>
    <property type="evidence" value="ECO:0007669"/>
    <property type="project" value="TreeGrafter"/>
</dbReference>
<dbReference type="OMA" id="NNYKRAM"/>
<evidence type="ECO:0000256" key="1">
    <source>
        <dbReference type="ARBA" id="ARBA00038376"/>
    </source>
</evidence>
<dbReference type="SUPFAM" id="SSF51735">
    <property type="entry name" value="NAD(P)-binding Rossmann-fold domains"/>
    <property type="match status" value="1"/>
</dbReference>
<comment type="similarity">
    <text evidence="1">Belongs to the avfA family.</text>
</comment>
<reference evidence="3 4" key="1">
    <citation type="journal article" date="2012" name="PLoS Pathog.">
        <title>Diverse lifestyles and strategies of plant pathogenesis encoded in the genomes of eighteen Dothideomycetes fungi.</title>
        <authorList>
            <person name="Ohm R.A."/>
            <person name="Feau N."/>
            <person name="Henrissat B."/>
            <person name="Schoch C.L."/>
            <person name="Horwitz B.A."/>
            <person name="Barry K.W."/>
            <person name="Condon B.J."/>
            <person name="Copeland A.C."/>
            <person name="Dhillon B."/>
            <person name="Glaser F."/>
            <person name="Hesse C.N."/>
            <person name="Kosti I."/>
            <person name="LaButti K."/>
            <person name="Lindquist E.A."/>
            <person name="Lucas S."/>
            <person name="Salamov A.A."/>
            <person name="Bradshaw R.E."/>
            <person name="Ciuffetti L."/>
            <person name="Hamelin R.C."/>
            <person name="Kema G.H.J."/>
            <person name="Lawrence C."/>
            <person name="Scott J.A."/>
            <person name="Spatafora J.W."/>
            <person name="Turgeon B.G."/>
            <person name="de Wit P.J.G.M."/>
            <person name="Zhong S."/>
            <person name="Goodwin S.B."/>
            <person name="Grigoriev I.V."/>
        </authorList>
    </citation>
    <scope>NUCLEOTIDE SEQUENCE [LARGE SCALE GENOMIC DNA]</scope>
    <source>
        <strain evidence="3 4">SO2202</strain>
    </source>
</reference>
<dbReference type="STRING" id="692275.M3D167"/>
<protein>
    <recommendedName>
        <fullName evidence="2">NAD(P)-binding domain-containing protein</fullName>
    </recommendedName>
</protein>
<dbReference type="InterPro" id="IPR036291">
    <property type="entry name" value="NAD(P)-bd_dom_sf"/>
</dbReference>
<dbReference type="PANTHER" id="PTHR43355:SF2">
    <property type="entry name" value="FLAVIN REDUCTASE (NADPH)"/>
    <property type="match status" value="1"/>
</dbReference>
<dbReference type="AlphaFoldDB" id="M3D167"/>
<dbReference type="OrthoDB" id="10254221at2759"/>
<dbReference type="Proteomes" id="UP000016931">
    <property type="component" value="Unassembled WGS sequence"/>
</dbReference>
<dbReference type="InterPro" id="IPR051606">
    <property type="entry name" value="Polyketide_Oxido-like"/>
</dbReference>
<feature type="domain" description="NAD(P)-binding" evidence="2">
    <location>
        <begin position="28"/>
        <end position="199"/>
    </location>
</feature>
<dbReference type="Pfam" id="PF13460">
    <property type="entry name" value="NAD_binding_10"/>
    <property type="match status" value="1"/>
</dbReference>
<feature type="non-terminal residue" evidence="3">
    <location>
        <position position="1"/>
    </location>
</feature>
<accession>M3D167</accession>
<dbReference type="PANTHER" id="PTHR43355">
    <property type="entry name" value="FLAVIN REDUCTASE (NADPH)"/>
    <property type="match status" value="1"/>
</dbReference>
<dbReference type="GeneID" id="27906194"/>
<name>M3D167_SPHMS</name>
<evidence type="ECO:0000313" key="3">
    <source>
        <dbReference type="EMBL" id="EMF11223.1"/>
    </source>
</evidence>
<keyword evidence="4" id="KW-1185">Reference proteome</keyword>
<dbReference type="eggNOG" id="ENOG502SRHI">
    <property type="taxonomic scope" value="Eukaryota"/>
</dbReference>
<dbReference type="Gene3D" id="3.40.50.720">
    <property type="entry name" value="NAD(P)-binding Rossmann-like Domain"/>
    <property type="match status" value="1"/>
</dbReference>
<sequence>NSPNTFTIFCRNPSKLPPHIHSLSQPSSSSSSSPAKIQIITGEFTDLSALTRALHTGATILISFAGPAIPAKGTAITEFYKTLFPLIKQDSQTRISRVLVLSTPSFRVVEDKFSLKWWLGVQFVYWLFGDAWEEVNGIGKVVTGLRDEEEDKLEWTVFRVPGLTKAAAGPVRAGFIGERGDGLLLSRKSLAVWILQEVEERKWVGRCPALSDA</sequence>
<organism evidence="3 4">
    <name type="scientific">Sphaerulina musiva (strain SO2202)</name>
    <name type="common">Poplar stem canker fungus</name>
    <name type="synonym">Septoria musiva</name>
    <dbReference type="NCBI Taxonomy" id="692275"/>
    <lineage>
        <taxon>Eukaryota</taxon>
        <taxon>Fungi</taxon>
        <taxon>Dikarya</taxon>
        <taxon>Ascomycota</taxon>
        <taxon>Pezizomycotina</taxon>
        <taxon>Dothideomycetes</taxon>
        <taxon>Dothideomycetidae</taxon>
        <taxon>Mycosphaerellales</taxon>
        <taxon>Mycosphaerellaceae</taxon>
        <taxon>Sphaerulina</taxon>
    </lineage>
</organism>